<dbReference type="AlphaFoldDB" id="A0A848MW44"/>
<evidence type="ECO:0000313" key="2">
    <source>
        <dbReference type="EMBL" id="BBM14673.1"/>
    </source>
</evidence>
<dbReference type="EMBL" id="JABCAG010000021">
    <property type="protein sequence ID" value="NMP58502.1"/>
    <property type="molecule type" value="Genomic_DNA"/>
</dbReference>
<name>A0A848MW44_ENTMU</name>
<dbReference type="EMBL" id="AP019810">
    <property type="protein sequence ID" value="BBM14673.1"/>
    <property type="molecule type" value="Genomic_DNA"/>
</dbReference>
<feature type="coiled-coil region" evidence="1">
    <location>
        <begin position="13"/>
        <end position="40"/>
    </location>
</feature>
<sequence length="49" mass="5689">MEKSKTTLQIVAHVKNAEEAKELLKDIETLKQEYDVITQVTIDAKPYRQ</sequence>
<organism evidence="3 5">
    <name type="scientific">Enterococcus mundtii</name>
    <dbReference type="NCBI Taxonomy" id="53346"/>
    <lineage>
        <taxon>Bacteria</taxon>
        <taxon>Bacillati</taxon>
        <taxon>Bacillota</taxon>
        <taxon>Bacilli</taxon>
        <taxon>Lactobacillales</taxon>
        <taxon>Enterococcaceae</taxon>
        <taxon>Enterococcus</taxon>
    </lineage>
</organism>
<dbReference type="RefSeq" id="WP_157072141.1">
    <property type="nucleotide sequence ID" value="NZ_AP019810.1"/>
</dbReference>
<evidence type="ECO:0000313" key="3">
    <source>
        <dbReference type="EMBL" id="NMP58502.1"/>
    </source>
</evidence>
<reference evidence="3 5" key="2">
    <citation type="submission" date="2020-04" db="EMBL/GenBank/DDBJ databases">
        <authorList>
            <person name="Abaymova A."/>
            <person name="Teymurazov M."/>
            <person name="Tazyna O."/>
            <person name="Chatushin Y."/>
            <person name="Svetoch E."/>
            <person name="Pereligyn V."/>
            <person name="Pohylenko V."/>
            <person name="Platonov M."/>
            <person name="Kartsev N."/>
            <person name="Skryabin Y."/>
            <person name="Sizova A."/>
            <person name="Solomentsev V."/>
            <person name="Kislichkina A."/>
            <person name="Bogun A."/>
        </authorList>
    </citation>
    <scope>NUCLEOTIDE SEQUENCE [LARGE SCALE GENOMIC DNA]</scope>
    <source>
        <strain evidence="3">SCPM-O-B-8398</strain>
        <strain evidence="5">SCPM-O-B-8398 (E28)</strain>
    </source>
</reference>
<accession>A0A848MW44</accession>
<dbReference type="Proteomes" id="UP000557857">
    <property type="component" value="Unassembled WGS sequence"/>
</dbReference>
<keyword evidence="1" id="KW-0175">Coiled coil</keyword>
<evidence type="ECO:0000313" key="5">
    <source>
        <dbReference type="Proteomes" id="UP000557857"/>
    </source>
</evidence>
<gene>
    <name evidence="2" type="ORF">EM151A_1468</name>
    <name evidence="3" type="ORF">HI921_08505</name>
</gene>
<evidence type="ECO:0000256" key="1">
    <source>
        <dbReference type="SAM" id="Coils"/>
    </source>
</evidence>
<evidence type="ECO:0000313" key="4">
    <source>
        <dbReference type="Proteomes" id="UP000509460"/>
    </source>
</evidence>
<reference evidence="2 4" key="1">
    <citation type="submission" date="2019-07" db="EMBL/GenBank/DDBJ databases">
        <title>antibiotic susceptibility of plant-derived lactic acid bacteria.</title>
        <authorList>
            <person name="Sugiyama M."/>
            <person name="Noda M."/>
        </authorList>
    </citation>
    <scope>NUCLEOTIDE SEQUENCE [LARGE SCALE GENOMIC DNA]</scope>
    <source>
        <strain evidence="2 4">15-1A</strain>
    </source>
</reference>
<dbReference type="Proteomes" id="UP000509460">
    <property type="component" value="Chromosome"/>
</dbReference>
<protein>
    <submittedName>
        <fullName evidence="2">Cytochrome P450</fullName>
    </submittedName>
</protein>
<proteinExistence type="predicted"/>